<evidence type="ECO:0000313" key="2">
    <source>
        <dbReference type="EMBL" id="KGQ61200.1"/>
    </source>
</evidence>
<dbReference type="EMBL" id="JPJQ01000036">
    <property type="protein sequence ID" value="KGQ61200.1"/>
    <property type="molecule type" value="Genomic_DNA"/>
</dbReference>
<name>A0A0A3A2F2_9PAST</name>
<keyword evidence="1" id="KW-0812">Transmembrane</keyword>
<keyword evidence="1" id="KW-1133">Transmembrane helix</keyword>
<sequence>MYLTILKPIMGGMFSYLCVAILMVSRDKEIGYKSTASEIIKISILFTLFSHIFFYSIGRDDIYFYSYINLIFNFLTMPILVSLPVILICYFRIIIEEKR</sequence>
<dbReference type="Proteomes" id="UP000030554">
    <property type="component" value="Unassembled WGS sequence"/>
</dbReference>
<keyword evidence="1" id="KW-0472">Membrane</keyword>
<evidence type="ECO:0000313" key="3">
    <source>
        <dbReference type="Proteomes" id="UP000030554"/>
    </source>
</evidence>
<evidence type="ECO:0000256" key="1">
    <source>
        <dbReference type="SAM" id="Phobius"/>
    </source>
</evidence>
<proteinExistence type="predicted"/>
<reference evidence="2 3" key="1">
    <citation type="submission" date="2014-07" db="EMBL/GenBank/DDBJ databases">
        <title>Chaperone-usher fimbriae in a diverse selection of Gallibacterium genomes.</title>
        <authorList>
            <person name="Kudirkiene E."/>
            <person name="Bager R.J."/>
            <person name="Johnson T.J."/>
            <person name="Bojesen A.M."/>
        </authorList>
    </citation>
    <scope>NUCLEOTIDE SEQUENCE [LARGE SCALE GENOMIC DNA]</scope>
    <source>
        <strain evidence="2 3">4895</strain>
    </source>
</reference>
<feature type="transmembrane region" description="Helical" evidence="1">
    <location>
        <begin position="6"/>
        <end position="24"/>
    </location>
</feature>
<comment type="caution">
    <text evidence="2">The sequence shown here is derived from an EMBL/GenBank/DDBJ whole genome shotgun (WGS) entry which is preliminary data.</text>
</comment>
<feature type="transmembrane region" description="Helical" evidence="1">
    <location>
        <begin position="70"/>
        <end position="95"/>
    </location>
</feature>
<dbReference type="AlphaFoldDB" id="A0A0A3A2F2"/>
<accession>A0A0A3A2F2</accession>
<feature type="transmembrane region" description="Helical" evidence="1">
    <location>
        <begin position="36"/>
        <end position="58"/>
    </location>
</feature>
<organism evidence="2 3">
    <name type="scientific">Gallibacterium anatis 4895</name>
    <dbReference type="NCBI Taxonomy" id="1396510"/>
    <lineage>
        <taxon>Bacteria</taxon>
        <taxon>Pseudomonadati</taxon>
        <taxon>Pseudomonadota</taxon>
        <taxon>Gammaproteobacteria</taxon>
        <taxon>Pasteurellales</taxon>
        <taxon>Pasteurellaceae</taxon>
        <taxon>Gallibacterium</taxon>
    </lineage>
</organism>
<gene>
    <name evidence="2" type="ORF">IO48_07885</name>
</gene>
<protein>
    <submittedName>
        <fullName evidence="2">Uncharacterized protein</fullName>
    </submittedName>
</protein>